<organism evidence="1 2">
    <name type="scientific">Brachionus plicatilis</name>
    <name type="common">Marine rotifer</name>
    <name type="synonym">Brachionus muelleri</name>
    <dbReference type="NCBI Taxonomy" id="10195"/>
    <lineage>
        <taxon>Eukaryota</taxon>
        <taxon>Metazoa</taxon>
        <taxon>Spiralia</taxon>
        <taxon>Gnathifera</taxon>
        <taxon>Rotifera</taxon>
        <taxon>Eurotatoria</taxon>
        <taxon>Monogononta</taxon>
        <taxon>Pseudotrocha</taxon>
        <taxon>Ploima</taxon>
        <taxon>Brachionidae</taxon>
        <taxon>Brachionus</taxon>
    </lineage>
</organism>
<proteinExistence type="predicted"/>
<gene>
    <name evidence="1" type="ORF">BpHYR1_024430</name>
</gene>
<accession>A0A3M7PMJ8</accession>
<evidence type="ECO:0000313" key="1">
    <source>
        <dbReference type="EMBL" id="RNA00342.1"/>
    </source>
</evidence>
<sequence>MTAFKLNFRFLTRQLYLRVYELKITNYFIIKRYIFSGIIEKFNEVNFVYYNFVEYKYLREMINKNKDLKNFELMHFYRNNIVPFGASKINLKSSQVYRLIRKWFHPVKTLKTVSIFKLVRINRLLKAGQLTGREHKLFIALLFTSRYDCVNMPCLKMGDQGVAQKRLQQNVREKIHNTFLDNKKKH</sequence>
<keyword evidence="2" id="KW-1185">Reference proteome</keyword>
<dbReference type="EMBL" id="REGN01009800">
    <property type="protein sequence ID" value="RNA00342.1"/>
    <property type="molecule type" value="Genomic_DNA"/>
</dbReference>
<dbReference type="AlphaFoldDB" id="A0A3M7PMJ8"/>
<dbReference type="Proteomes" id="UP000276133">
    <property type="component" value="Unassembled WGS sequence"/>
</dbReference>
<protein>
    <submittedName>
        <fullName evidence="1">Uncharacterized protein</fullName>
    </submittedName>
</protein>
<comment type="caution">
    <text evidence="1">The sequence shown here is derived from an EMBL/GenBank/DDBJ whole genome shotgun (WGS) entry which is preliminary data.</text>
</comment>
<reference evidence="1 2" key="1">
    <citation type="journal article" date="2018" name="Sci. Rep.">
        <title>Genomic signatures of local adaptation to the degree of environmental predictability in rotifers.</title>
        <authorList>
            <person name="Franch-Gras L."/>
            <person name="Hahn C."/>
            <person name="Garcia-Roger E.M."/>
            <person name="Carmona M.J."/>
            <person name="Serra M."/>
            <person name="Gomez A."/>
        </authorList>
    </citation>
    <scope>NUCLEOTIDE SEQUENCE [LARGE SCALE GENOMIC DNA]</scope>
    <source>
        <strain evidence="1">HYR1</strain>
    </source>
</reference>
<name>A0A3M7PMJ8_BRAPC</name>
<evidence type="ECO:0000313" key="2">
    <source>
        <dbReference type="Proteomes" id="UP000276133"/>
    </source>
</evidence>